<protein>
    <submittedName>
        <fullName evidence="1">Uncharacterized protein</fullName>
    </submittedName>
</protein>
<name>A0A2V0Q8T1_PSESF</name>
<proteinExistence type="predicted"/>
<accession>A0A2V0Q8T1</accession>
<evidence type="ECO:0000313" key="2">
    <source>
        <dbReference type="Proteomes" id="UP000247480"/>
    </source>
</evidence>
<dbReference type="AlphaFoldDB" id="A0A2V0Q8T1"/>
<comment type="caution">
    <text evidence="1">The sequence shown here is derived from an EMBL/GenBank/DDBJ whole genome shotgun (WGS) entry which is preliminary data.</text>
</comment>
<dbReference type="Proteomes" id="UP000247480">
    <property type="component" value="Unassembled WGS sequence"/>
</dbReference>
<gene>
    <name evidence="1" type="ORF">KPSA1_00120</name>
</gene>
<organism evidence="1 2">
    <name type="scientific">Pseudomonas syringae pv. actinidiae</name>
    <dbReference type="NCBI Taxonomy" id="103796"/>
    <lineage>
        <taxon>Bacteria</taxon>
        <taxon>Pseudomonadati</taxon>
        <taxon>Pseudomonadota</taxon>
        <taxon>Gammaproteobacteria</taxon>
        <taxon>Pseudomonadales</taxon>
        <taxon>Pseudomonadaceae</taxon>
        <taxon>Pseudomonas</taxon>
        <taxon>Pseudomonas syringae</taxon>
    </lineage>
</organism>
<dbReference type="EMBL" id="BGJZ01000003">
    <property type="protein sequence ID" value="GBH06788.1"/>
    <property type="molecule type" value="Genomic_DNA"/>
</dbReference>
<sequence>MRTRRRFACPLSTGHNKLVRDLPGCVGADLSAKTPGLPPRDVRYAEFMHRCFFSDLLGG</sequence>
<reference evidence="1 2" key="1">
    <citation type="submission" date="2018-04" db="EMBL/GenBank/DDBJ databases">
        <title>Draft genome sequence of Pseudomonas syringae pv. actinidiae biovar 1 strains isolated from kiwifruit in Kagawa prefecture.</title>
        <authorList>
            <person name="Tabuchi M."/>
            <person name="Saito M."/>
            <person name="Fujiwara S."/>
            <person name="Sasa N."/>
            <person name="Akimitsu K."/>
            <person name="Gomi K."/>
            <person name="Konishi-Sugita S."/>
            <person name="Hamano K."/>
            <person name="Kataoka I."/>
        </authorList>
    </citation>
    <scope>NUCLEOTIDE SEQUENCE [LARGE SCALE GENOMIC DNA]</scope>
    <source>
        <strain evidence="1 2">MAFF212206</strain>
    </source>
</reference>
<evidence type="ECO:0000313" key="1">
    <source>
        <dbReference type="EMBL" id="GBH06788.1"/>
    </source>
</evidence>